<proteinExistence type="predicted"/>
<comment type="caution">
    <text evidence="1">The sequence shown here is derived from an EMBL/GenBank/DDBJ whole genome shotgun (WGS) entry which is preliminary data.</text>
</comment>
<sequence length="46" mass="5003">RLRPAQLVWRPPQGGAACGAMQEKKMQFWWLLVARGAADPAPGAVD</sequence>
<dbReference type="EMBL" id="LXQA010998850">
    <property type="protein sequence ID" value="MCI80572.1"/>
    <property type="molecule type" value="Genomic_DNA"/>
</dbReference>
<feature type="non-terminal residue" evidence="1">
    <location>
        <position position="46"/>
    </location>
</feature>
<reference evidence="1 2" key="1">
    <citation type="journal article" date="2018" name="Front. Plant Sci.">
        <title>Red Clover (Trifolium pratense) and Zigzag Clover (T. medium) - A Picture of Genomic Similarities and Differences.</title>
        <authorList>
            <person name="Dluhosova J."/>
            <person name="Istvanek J."/>
            <person name="Nedelnik J."/>
            <person name="Repkova J."/>
        </authorList>
    </citation>
    <scope>NUCLEOTIDE SEQUENCE [LARGE SCALE GENOMIC DNA]</scope>
    <source>
        <strain evidence="2">cv. 10/8</strain>
        <tissue evidence="1">Leaf</tissue>
    </source>
</reference>
<dbReference type="Proteomes" id="UP000265520">
    <property type="component" value="Unassembled WGS sequence"/>
</dbReference>
<feature type="non-terminal residue" evidence="1">
    <location>
        <position position="1"/>
    </location>
</feature>
<evidence type="ECO:0000313" key="2">
    <source>
        <dbReference type="Proteomes" id="UP000265520"/>
    </source>
</evidence>
<protein>
    <submittedName>
        <fullName evidence="1">Uncharacterized protein</fullName>
    </submittedName>
</protein>
<keyword evidence="2" id="KW-1185">Reference proteome</keyword>
<dbReference type="AlphaFoldDB" id="A0A392UZJ9"/>
<accession>A0A392UZJ9</accession>
<name>A0A392UZJ9_9FABA</name>
<evidence type="ECO:0000313" key="1">
    <source>
        <dbReference type="EMBL" id="MCI80572.1"/>
    </source>
</evidence>
<organism evidence="1 2">
    <name type="scientific">Trifolium medium</name>
    <dbReference type="NCBI Taxonomy" id="97028"/>
    <lineage>
        <taxon>Eukaryota</taxon>
        <taxon>Viridiplantae</taxon>
        <taxon>Streptophyta</taxon>
        <taxon>Embryophyta</taxon>
        <taxon>Tracheophyta</taxon>
        <taxon>Spermatophyta</taxon>
        <taxon>Magnoliopsida</taxon>
        <taxon>eudicotyledons</taxon>
        <taxon>Gunneridae</taxon>
        <taxon>Pentapetalae</taxon>
        <taxon>rosids</taxon>
        <taxon>fabids</taxon>
        <taxon>Fabales</taxon>
        <taxon>Fabaceae</taxon>
        <taxon>Papilionoideae</taxon>
        <taxon>50 kb inversion clade</taxon>
        <taxon>NPAAA clade</taxon>
        <taxon>Hologalegina</taxon>
        <taxon>IRL clade</taxon>
        <taxon>Trifolieae</taxon>
        <taxon>Trifolium</taxon>
    </lineage>
</organism>